<dbReference type="Pfam" id="PF25137">
    <property type="entry name" value="ADH_Fe_C"/>
    <property type="match status" value="1"/>
</dbReference>
<evidence type="ECO:0000259" key="15">
    <source>
        <dbReference type="Pfam" id="PF25137"/>
    </source>
</evidence>
<dbReference type="InterPro" id="IPR016163">
    <property type="entry name" value="Ald_DH_C"/>
</dbReference>
<dbReference type="Pfam" id="PF00171">
    <property type="entry name" value="Aldedh"/>
    <property type="match status" value="1"/>
</dbReference>
<dbReference type="FunFam" id="3.40.50.1970:FF:000002">
    <property type="entry name" value="Aldehyde-alcohol dehydrogenase"/>
    <property type="match status" value="1"/>
</dbReference>
<dbReference type="EMBL" id="JYFW01000039">
    <property type="protein sequence ID" value="KMP14278.1"/>
    <property type="molecule type" value="Genomic_DNA"/>
</dbReference>
<comment type="cofactor">
    <cofactor evidence="1">
        <name>Fe(2+)</name>
        <dbReference type="ChEBI" id="CHEBI:29033"/>
    </cofactor>
</comment>
<dbReference type="InterPro" id="IPR012079">
    <property type="entry name" value="Bifunc_Ald-ADH"/>
</dbReference>
<dbReference type="CDD" id="cd07122">
    <property type="entry name" value="ALDH_F20_ACDH"/>
    <property type="match status" value="1"/>
</dbReference>
<accession>A0A9X9EL17</accession>
<evidence type="ECO:0000256" key="10">
    <source>
        <dbReference type="ARBA" id="ARBA00052923"/>
    </source>
</evidence>
<name>A0A9X9EL17_BACCE</name>
<dbReference type="InterPro" id="IPR018211">
    <property type="entry name" value="ADH_Fe_CS"/>
</dbReference>
<keyword evidence="6" id="KW-0511">Multifunctional enzyme</keyword>
<evidence type="ECO:0000259" key="13">
    <source>
        <dbReference type="Pfam" id="PF00171"/>
    </source>
</evidence>
<evidence type="ECO:0000256" key="2">
    <source>
        <dbReference type="ARBA" id="ARBA00007358"/>
    </source>
</evidence>
<keyword evidence="5" id="KW-0520">NAD</keyword>
<keyword evidence="4" id="KW-0408">Iron</keyword>
<dbReference type="InterPro" id="IPR056798">
    <property type="entry name" value="ADH_Fe_C"/>
</dbReference>
<evidence type="ECO:0000313" key="16">
    <source>
        <dbReference type="EMBL" id="KMP14278.1"/>
    </source>
</evidence>
<dbReference type="InterPro" id="IPR034789">
    <property type="entry name" value="AAD_C"/>
</dbReference>
<dbReference type="PROSITE" id="PS00913">
    <property type="entry name" value="ADH_IRON_1"/>
    <property type="match status" value="1"/>
</dbReference>
<dbReference type="GO" id="GO:0046872">
    <property type="term" value="F:metal ion binding"/>
    <property type="evidence" value="ECO:0007669"/>
    <property type="project" value="InterPro"/>
</dbReference>
<dbReference type="Proteomes" id="UP000036243">
    <property type="component" value="Unassembled WGS sequence"/>
</dbReference>
<evidence type="ECO:0000259" key="14">
    <source>
        <dbReference type="Pfam" id="PF00465"/>
    </source>
</evidence>
<protein>
    <recommendedName>
        <fullName evidence="11 12">Aldehyde-alcohol dehydrogenase</fullName>
    </recommendedName>
</protein>
<feature type="domain" description="Aldehyde dehydrogenase" evidence="13">
    <location>
        <begin position="14"/>
        <end position="277"/>
    </location>
</feature>
<evidence type="ECO:0000313" key="17">
    <source>
        <dbReference type="Proteomes" id="UP000036243"/>
    </source>
</evidence>
<dbReference type="GO" id="GO:0004029">
    <property type="term" value="F:aldehyde dehydrogenase (NAD+) activity"/>
    <property type="evidence" value="ECO:0007669"/>
    <property type="project" value="UniProtKB-EC"/>
</dbReference>
<comment type="similarity">
    <text evidence="8 12">In the C-terminal section; belongs to the iron-containing alcohol dehydrogenase family.</text>
</comment>
<dbReference type="InterPro" id="IPR001670">
    <property type="entry name" value="ADH_Fe/GldA"/>
</dbReference>
<dbReference type="InterPro" id="IPR016162">
    <property type="entry name" value="Ald_DH_N"/>
</dbReference>
<evidence type="ECO:0000256" key="4">
    <source>
        <dbReference type="ARBA" id="ARBA00023004"/>
    </source>
</evidence>
<comment type="catalytic activity">
    <reaction evidence="9">
        <text>an aldehyde + NAD(+) + H2O = a carboxylate + NADH + 2 H(+)</text>
        <dbReference type="Rhea" id="RHEA:16185"/>
        <dbReference type="ChEBI" id="CHEBI:15377"/>
        <dbReference type="ChEBI" id="CHEBI:15378"/>
        <dbReference type="ChEBI" id="CHEBI:17478"/>
        <dbReference type="ChEBI" id="CHEBI:29067"/>
        <dbReference type="ChEBI" id="CHEBI:57540"/>
        <dbReference type="ChEBI" id="CHEBI:57945"/>
        <dbReference type="EC" id="1.2.1.3"/>
    </reaction>
</comment>
<dbReference type="PANTHER" id="PTHR11496:SF83">
    <property type="entry name" value="HYDROXYACID-OXOACID TRANSHYDROGENASE, MITOCHONDRIAL"/>
    <property type="match status" value="1"/>
</dbReference>
<organism evidence="16 17">
    <name type="scientific">Bacillus cereus</name>
    <dbReference type="NCBI Taxonomy" id="1396"/>
    <lineage>
        <taxon>Bacteria</taxon>
        <taxon>Bacillati</taxon>
        <taxon>Bacillota</taxon>
        <taxon>Bacilli</taxon>
        <taxon>Bacillales</taxon>
        <taxon>Bacillaceae</taxon>
        <taxon>Bacillus</taxon>
        <taxon>Bacillus cereus group</taxon>
    </lineage>
</organism>
<dbReference type="GO" id="GO:0008774">
    <property type="term" value="F:acetaldehyde dehydrogenase (acetylating) activity"/>
    <property type="evidence" value="ECO:0007669"/>
    <property type="project" value="UniProtKB-UniRule"/>
</dbReference>
<dbReference type="FunFam" id="3.40.309.10:FF:000007">
    <property type="entry name" value="Aldehyde-alcohol dehydrogenase"/>
    <property type="match status" value="1"/>
</dbReference>
<dbReference type="Gene3D" id="3.40.50.1970">
    <property type="match status" value="1"/>
</dbReference>
<comment type="similarity">
    <text evidence="7 12">In the N-terminal section; belongs to the aldehyde dehydrogenase family.</text>
</comment>
<evidence type="ECO:0000256" key="9">
    <source>
        <dbReference type="ARBA" id="ARBA00049194"/>
    </source>
</evidence>
<dbReference type="GO" id="GO:0006066">
    <property type="term" value="P:alcohol metabolic process"/>
    <property type="evidence" value="ECO:0007669"/>
    <property type="project" value="InterPro"/>
</dbReference>
<sequence length="867" mass="95399">MVVKEKVVNEMQEVKKMIDTLVNNGQQALQALESFTQEEIDNIVHEMALAGVDQHMPLAKLAVEETGRGVYEDKCIKNIFATEYIWHSIKQDKTVGIIHEDSHEEIIEIAEPVGVVAGVTPVTNPTSTTMFKALIAIKTRNPIIFAFHPSAQKCSVAAAKTVYDAAMKAGAPKHCIQWIERPSVEATKQLMNHDGVALVLATGGAGMVKSAYSTGKPALGVGPGNVPCYIEKSAHVKRAVNDLILSKTFDNGMICASEQAIIVDKEIYDDVKTEMIENNCYFVTEEERKKLEKLVINENTCAVNSDIVGKSAQYIAELVGITVPEHTKMLVAEIQGIGAAYPLSREKLSPVLACVKANSLEKGFTYCEEMLNLGGLGHSAVIHSTNKEVQKQFGLRMKACRLIVNAPSSQGGIGDIYNGFIPSLTLGCGSYGKNSVSQNVTATHLLNIKRLANRKKNMQWFKLPPKIYFEKHATAYLANMPNISRAFIVTDPGMVEHGYVDTVTHYLNKHANDVKIEVFFEVEQDPSDETVFKGAEMMRSFKPDVIIALGGGSAMDAAKGMWLFYEHPETTFYGIKQKFLDIRKRTCKYPELGNKAQFVAIPTTSGTGSEVTPFAVITDKKNNIKYPLADYELTPDVAIVDPQFVMTVPPHVTADTGMDVLTHAIEAYVSVMANDYTDGLALKAIDLVFKYLPRAYKDGNDEEAREKMHNASAIAGMAFANAFLGINHSLAHKIGPEFHIPHGRANAILMPHVVRYNAIKPRKHALFPKYEHFVADERYAHIARMLGLPVSSVAEGVESLVKAIIELGKSLNINMSIAGQGVDKEQFEEVVGVLAERAFEDQCTTANPKLPLISELKEIYMEAYKGE</sequence>
<feature type="domain" description="Alcohol dehydrogenase iron-type/glycerol dehydrogenase GldA" evidence="14">
    <location>
        <begin position="464"/>
        <end position="642"/>
    </location>
</feature>
<gene>
    <name evidence="16" type="ORF">TQ94_23850</name>
</gene>
<dbReference type="NCBIfam" id="NF010378">
    <property type="entry name" value="PRK13805.1"/>
    <property type="match status" value="1"/>
</dbReference>
<dbReference type="CDD" id="cd08178">
    <property type="entry name" value="AAD_C"/>
    <property type="match status" value="1"/>
</dbReference>
<dbReference type="PIRSF" id="PIRSF000111">
    <property type="entry name" value="ALDH_ADH"/>
    <property type="match status" value="1"/>
</dbReference>
<dbReference type="FunFam" id="1.20.1090.10:FF:000001">
    <property type="entry name" value="Aldehyde-alcohol dehydrogenase"/>
    <property type="match status" value="1"/>
</dbReference>
<evidence type="ECO:0000256" key="6">
    <source>
        <dbReference type="ARBA" id="ARBA00023268"/>
    </source>
</evidence>
<dbReference type="Gene3D" id="1.20.1090.10">
    <property type="entry name" value="Dehydroquinate synthase-like - alpha domain"/>
    <property type="match status" value="1"/>
</dbReference>
<proteinExistence type="inferred from homology"/>
<reference evidence="16 17" key="1">
    <citation type="submission" date="2015-02" db="EMBL/GenBank/DDBJ databases">
        <title>Evolution of B. cereus sensu lato: Distribution, horizontal transfer and duplication of chromosomal virulence genes.</title>
        <authorList>
            <person name="Boehm M.-E."/>
            <person name="Huptas C."/>
            <person name="Krey V.M."/>
            <person name="Scherer S."/>
        </authorList>
    </citation>
    <scope>NUCLEOTIDE SEQUENCE [LARGE SCALE GENOMIC DNA]</scope>
    <source>
        <strain evidence="16 17">#17</strain>
    </source>
</reference>
<evidence type="ECO:0000256" key="3">
    <source>
        <dbReference type="ARBA" id="ARBA00023002"/>
    </source>
</evidence>
<evidence type="ECO:0000256" key="1">
    <source>
        <dbReference type="ARBA" id="ARBA00001954"/>
    </source>
</evidence>
<dbReference type="InterPro" id="IPR016161">
    <property type="entry name" value="Ald_DH/histidinol_DH"/>
</dbReference>
<dbReference type="SUPFAM" id="SSF56796">
    <property type="entry name" value="Dehydroquinate synthase-like"/>
    <property type="match status" value="1"/>
</dbReference>
<evidence type="ECO:0000256" key="8">
    <source>
        <dbReference type="ARBA" id="ARBA00035645"/>
    </source>
</evidence>
<keyword evidence="3 12" id="KW-0560">Oxidoreductase</keyword>
<evidence type="ECO:0000256" key="7">
    <source>
        <dbReference type="ARBA" id="ARBA00035641"/>
    </source>
</evidence>
<dbReference type="SUPFAM" id="SSF53720">
    <property type="entry name" value="ALDH-like"/>
    <property type="match status" value="1"/>
</dbReference>
<dbReference type="Pfam" id="PF00465">
    <property type="entry name" value="Fe-ADH"/>
    <property type="match status" value="1"/>
</dbReference>
<evidence type="ECO:0000256" key="5">
    <source>
        <dbReference type="ARBA" id="ARBA00023027"/>
    </source>
</evidence>
<dbReference type="GO" id="GO:0015976">
    <property type="term" value="P:carbon utilization"/>
    <property type="evidence" value="ECO:0007669"/>
    <property type="project" value="InterPro"/>
</dbReference>
<dbReference type="PANTHER" id="PTHR11496">
    <property type="entry name" value="ALCOHOL DEHYDROGENASE"/>
    <property type="match status" value="1"/>
</dbReference>
<evidence type="ECO:0000256" key="12">
    <source>
        <dbReference type="PIRNR" id="PIRNR000111"/>
    </source>
</evidence>
<feature type="domain" description="Fe-containing alcohol dehydrogenase-like C-terminal" evidence="15">
    <location>
        <begin position="653"/>
        <end position="864"/>
    </location>
</feature>
<comment type="similarity">
    <text evidence="2">Belongs to the iron-containing alcohol dehydrogenase family.</text>
</comment>
<dbReference type="Gene3D" id="3.40.309.10">
    <property type="entry name" value="Aldehyde Dehydrogenase, Chain A, domain 2"/>
    <property type="match status" value="1"/>
</dbReference>
<dbReference type="InterPro" id="IPR015590">
    <property type="entry name" value="Aldehyde_DH_dom"/>
</dbReference>
<comment type="catalytic activity">
    <reaction evidence="10">
        <text>ethanol + NAD(+) = acetaldehyde + NADH + H(+)</text>
        <dbReference type="Rhea" id="RHEA:25290"/>
        <dbReference type="ChEBI" id="CHEBI:15343"/>
        <dbReference type="ChEBI" id="CHEBI:15378"/>
        <dbReference type="ChEBI" id="CHEBI:16236"/>
        <dbReference type="ChEBI" id="CHEBI:57540"/>
        <dbReference type="ChEBI" id="CHEBI:57945"/>
        <dbReference type="EC" id="1.1.1.1"/>
    </reaction>
</comment>
<evidence type="ECO:0000256" key="11">
    <source>
        <dbReference type="ARBA" id="ARBA00074764"/>
    </source>
</evidence>
<dbReference type="GO" id="GO:0004022">
    <property type="term" value="F:alcohol dehydrogenase (NAD+) activity"/>
    <property type="evidence" value="ECO:0007669"/>
    <property type="project" value="UniProtKB-UniRule"/>
</dbReference>
<dbReference type="Gene3D" id="3.40.605.10">
    <property type="entry name" value="Aldehyde Dehydrogenase, Chain A, domain 1"/>
    <property type="match status" value="1"/>
</dbReference>
<comment type="caution">
    <text evidence="16">The sequence shown here is derived from an EMBL/GenBank/DDBJ whole genome shotgun (WGS) entry which is preliminary data.</text>
</comment>
<dbReference type="RefSeq" id="WP_048558751.1">
    <property type="nucleotide sequence ID" value="NZ_CP097351.1"/>
</dbReference>
<dbReference type="InterPro" id="IPR039697">
    <property type="entry name" value="Alcohol_dehydrogenase_Fe"/>
</dbReference>
<dbReference type="AlphaFoldDB" id="A0A9X9EL17"/>